<accession>A0ACA9RKK9</accession>
<comment type="caution">
    <text evidence="1">The sequence shown here is derived from an EMBL/GenBank/DDBJ whole genome shotgun (WGS) entry which is preliminary data.</text>
</comment>
<keyword evidence="2" id="KW-1185">Reference proteome</keyword>
<organism evidence="1 2">
    <name type="scientific">Cetraspora pellucida</name>
    <dbReference type="NCBI Taxonomy" id="1433469"/>
    <lineage>
        <taxon>Eukaryota</taxon>
        <taxon>Fungi</taxon>
        <taxon>Fungi incertae sedis</taxon>
        <taxon>Mucoromycota</taxon>
        <taxon>Glomeromycotina</taxon>
        <taxon>Glomeromycetes</taxon>
        <taxon>Diversisporales</taxon>
        <taxon>Gigasporaceae</taxon>
        <taxon>Cetraspora</taxon>
    </lineage>
</organism>
<dbReference type="EMBL" id="CAJVPW010073977">
    <property type="protein sequence ID" value="CAG8795788.1"/>
    <property type="molecule type" value="Genomic_DNA"/>
</dbReference>
<dbReference type="Proteomes" id="UP000789366">
    <property type="component" value="Unassembled WGS sequence"/>
</dbReference>
<reference evidence="1" key="1">
    <citation type="submission" date="2021-06" db="EMBL/GenBank/DDBJ databases">
        <authorList>
            <person name="Kallberg Y."/>
            <person name="Tangrot J."/>
            <person name="Rosling A."/>
        </authorList>
    </citation>
    <scope>NUCLEOTIDE SEQUENCE</scope>
    <source>
        <strain evidence="1">28 12/20/2015</strain>
    </source>
</reference>
<protein>
    <submittedName>
        <fullName evidence="1">3132_t:CDS:1</fullName>
    </submittedName>
</protein>
<feature type="non-terminal residue" evidence="1">
    <location>
        <position position="98"/>
    </location>
</feature>
<evidence type="ECO:0000313" key="2">
    <source>
        <dbReference type="Proteomes" id="UP000789366"/>
    </source>
</evidence>
<evidence type="ECO:0000313" key="1">
    <source>
        <dbReference type="EMBL" id="CAG8795788.1"/>
    </source>
</evidence>
<sequence>YADEVIDFLNAESSDDRNRGTEQNTDETTLATAPQLLTLDEVEGWNNVKSSLDGSGFNADKKQIIARVNDYLNNISPEYRDLVKQKAARNYAIDIANG</sequence>
<gene>
    <name evidence="1" type="ORF">SPELUC_LOCUS17615</name>
</gene>
<proteinExistence type="predicted"/>
<feature type="non-terminal residue" evidence="1">
    <location>
        <position position="1"/>
    </location>
</feature>
<name>A0ACA9RKK9_9GLOM</name>